<evidence type="ECO:0000256" key="1">
    <source>
        <dbReference type="SAM" id="Phobius"/>
    </source>
</evidence>
<evidence type="ECO:0000313" key="2">
    <source>
        <dbReference type="EMBL" id="WDF68748.1"/>
    </source>
</evidence>
<dbReference type="EMBL" id="CP117880">
    <property type="protein sequence ID" value="WDF68748.1"/>
    <property type="molecule type" value="Genomic_DNA"/>
</dbReference>
<evidence type="ECO:0008006" key="4">
    <source>
        <dbReference type="Google" id="ProtNLM"/>
    </source>
</evidence>
<organism evidence="2 3">
    <name type="scientific">Sphingobacterium oryzagri</name>
    <dbReference type="NCBI Taxonomy" id="3025669"/>
    <lineage>
        <taxon>Bacteria</taxon>
        <taxon>Pseudomonadati</taxon>
        <taxon>Bacteroidota</taxon>
        <taxon>Sphingobacteriia</taxon>
        <taxon>Sphingobacteriales</taxon>
        <taxon>Sphingobacteriaceae</taxon>
        <taxon>Sphingobacterium</taxon>
    </lineage>
</organism>
<keyword evidence="1" id="KW-0472">Membrane</keyword>
<reference evidence="2 3" key="1">
    <citation type="submission" date="2023-02" db="EMBL/GenBank/DDBJ databases">
        <title>Genome sequence of Sphingobacterium sp. KACC 22765.</title>
        <authorList>
            <person name="Kim S."/>
            <person name="Heo J."/>
            <person name="Kwon S.-W."/>
        </authorList>
    </citation>
    <scope>NUCLEOTIDE SEQUENCE [LARGE SCALE GENOMIC DNA]</scope>
    <source>
        <strain evidence="2 3">KACC 22765</strain>
    </source>
</reference>
<sequence>MKNSLWIGVFIGVFAPAFAYILTNYTSFVQQFFPTKPFVFYILAAAVNLVLVRIYYRRERPQDNIAKGVIISTFLGMLFILYFYKVHI</sequence>
<dbReference type="Proteomes" id="UP001221558">
    <property type="component" value="Chromosome"/>
</dbReference>
<keyword evidence="3" id="KW-1185">Reference proteome</keyword>
<protein>
    <recommendedName>
        <fullName evidence="4">Stationary phase survival protein SurE</fullName>
    </recommendedName>
</protein>
<feature type="transmembrane region" description="Helical" evidence="1">
    <location>
        <begin position="68"/>
        <end position="84"/>
    </location>
</feature>
<name>A0ABY7WGJ7_9SPHI</name>
<keyword evidence="1" id="KW-1133">Transmembrane helix</keyword>
<feature type="transmembrane region" description="Helical" evidence="1">
    <location>
        <begin position="38"/>
        <end position="56"/>
    </location>
</feature>
<keyword evidence="1" id="KW-0812">Transmembrane</keyword>
<gene>
    <name evidence="2" type="ORF">PQ465_20940</name>
</gene>
<accession>A0ABY7WGJ7</accession>
<dbReference type="RefSeq" id="WP_274267478.1">
    <property type="nucleotide sequence ID" value="NZ_CP117880.1"/>
</dbReference>
<proteinExistence type="predicted"/>
<evidence type="ECO:0000313" key="3">
    <source>
        <dbReference type="Proteomes" id="UP001221558"/>
    </source>
</evidence>